<feature type="region of interest" description="Disordered" evidence="1">
    <location>
        <begin position="411"/>
        <end position="450"/>
    </location>
</feature>
<dbReference type="InterPro" id="IPR046633">
    <property type="entry name" value="DUF6745"/>
</dbReference>
<reference evidence="3 6" key="1">
    <citation type="journal article" date="2019" name="Int. J. Syst. Evol. Microbiol.">
        <title>The Global Catalogue of Microorganisms (GCM) 10K type strain sequencing project: providing services to taxonomists for standard genome sequencing and annotation.</title>
        <authorList>
            <consortium name="The Broad Institute Genomics Platform"/>
            <consortium name="The Broad Institute Genome Sequencing Center for Infectious Disease"/>
            <person name="Wu L."/>
            <person name="Ma J."/>
        </authorList>
    </citation>
    <scope>NUCLEOTIDE SEQUENCE [LARGE SCALE GENOMIC DNA]</scope>
    <source>
        <strain evidence="3 6">JCM 10667</strain>
    </source>
</reference>
<reference evidence="3" key="3">
    <citation type="submission" date="2023-12" db="EMBL/GenBank/DDBJ databases">
        <authorList>
            <person name="Sun Q."/>
            <person name="Inoue M."/>
        </authorList>
    </citation>
    <scope>NUCLEOTIDE SEQUENCE</scope>
    <source>
        <strain evidence="3">JCM 10667</strain>
    </source>
</reference>
<gene>
    <name evidence="4" type="ORF">F4557_003287</name>
    <name evidence="3" type="ORF">GCM10009546_31150</name>
</gene>
<name>A0A7W7IDI1_9ACTN</name>
<dbReference type="PANTHER" id="PTHR14136">
    <property type="entry name" value="BTB_POZ DOMAIN-CONTAINING PROTEIN KCTD9"/>
    <property type="match status" value="1"/>
</dbReference>
<dbReference type="RefSeq" id="WP_184883791.1">
    <property type="nucleotide sequence ID" value="NZ_BAAAHD010000025.1"/>
</dbReference>
<dbReference type="EMBL" id="BAAAHD010000025">
    <property type="protein sequence ID" value="GAA0566558.1"/>
    <property type="molecule type" value="Genomic_DNA"/>
</dbReference>
<feature type="domain" description="DUF6745" evidence="2">
    <location>
        <begin position="128"/>
        <end position="207"/>
    </location>
</feature>
<dbReference type="AlphaFoldDB" id="A0A7W7IDI1"/>
<dbReference type="Gene3D" id="2.160.20.80">
    <property type="entry name" value="E3 ubiquitin-protein ligase SopA"/>
    <property type="match status" value="1"/>
</dbReference>
<protein>
    <recommendedName>
        <fullName evidence="2">DUF6745 domain-containing protein</fullName>
    </recommendedName>
</protein>
<evidence type="ECO:0000256" key="1">
    <source>
        <dbReference type="SAM" id="MobiDB-lite"/>
    </source>
</evidence>
<dbReference type="PANTHER" id="PTHR14136:SF17">
    <property type="entry name" value="BTB_POZ DOMAIN-CONTAINING PROTEIN KCTD9"/>
    <property type="match status" value="1"/>
</dbReference>
<dbReference type="SUPFAM" id="SSF141571">
    <property type="entry name" value="Pentapeptide repeat-like"/>
    <property type="match status" value="1"/>
</dbReference>
<dbReference type="Proteomes" id="UP001501427">
    <property type="component" value="Unassembled WGS sequence"/>
</dbReference>
<evidence type="ECO:0000313" key="3">
    <source>
        <dbReference type="EMBL" id="GAA0566558.1"/>
    </source>
</evidence>
<comment type="caution">
    <text evidence="4">The sequence shown here is derived from an EMBL/GenBank/DDBJ whole genome shotgun (WGS) entry which is preliminary data.</text>
</comment>
<evidence type="ECO:0000313" key="6">
    <source>
        <dbReference type="Proteomes" id="UP001501427"/>
    </source>
</evidence>
<organism evidence="4 5">
    <name type="scientific">Actinomadura livida</name>
    <dbReference type="NCBI Taxonomy" id="79909"/>
    <lineage>
        <taxon>Bacteria</taxon>
        <taxon>Bacillati</taxon>
        <taxon>Actinomycetota</taxon>
        <taxon>Actinomycetes</taxon>
        <taxon>Streptosporangiales</taxon>
        <taxon>Thermomonosporaceae</taxon>
        <taxon>Actinomadura</taxon>
    </lineage>
</organism>
<dbReference type="Pfam" id="PF00805">
    <property type="entry name" value="Pentapeptide"/>
    <property type="match status" value="3"/>
</dbReference>
<dbReference type="InterPro" id="IPR001646">
    <property type="entry name" value="5peptide_repeat"/>
</dbReference>
<evidence type="ECO:0000259" key="2">
    <source>
        <dbReference type="Pfam" id="PF20530"/>
    </source>
</evidence>
<dbReference type="EMBL" id="JACHMV010000001">
    <property type="protein sequence ID" value="MBB4774869.1"/>
    <property type="molecule type" value="Genomic_DNA"/>
</dbReference>
<dbReference type="Pfam" id="PF20530">
    <property type="entry name" value="DUF6745"/>
    <property type="match status" value="1"/>
</dbReference>
<dbReference type="Proteomes" id="UP000549343">
    <property type="component" value="Unassembled WGS sequence"/>
</dbReference>
<evidence type="ECO:0000313" key="5">
    <source>
        <dbReference type="Proteomes" id="UP000549343"/>
    </source>
</evidence>
<keyword evidence="6" id="KW-1185">Reference proteome</keyword>
<sequence length="450" mass="48223">MEPPRPFNTWISVRPDVVGPEVVRLVVDFREGEAQPAAAPADRPVAEAAVRGLYELVGAPQPRLVWIDSPRGDPDWDWSEFGAPDPEEIAAAHGVPEPGEFLLLRLNGVEGEKGGWFSRGRRRKVWERRLALWQDLVGSCGGWWPFEDVCLVCERPAQIRLAPEPRAGEEPLRLHCRTGPAIRYRDGFRLYALHGRVVPADAVAGERTGTGRPAGLPENLAELTEDKSAGDLARLAGKDFRGADLRGVRFPQGADLIDADLSGADLRRADLSWACPGPSALCVGVEFAGARLVGADLRGADFGIIGGFTGADLTDADLSGAALGGAPEVGASNFDGAKLVRTRLIGADLLGAVFTGADLTGADFTHARFAHMSGRPSPDHVLTLFARSTWDASTRWPDGGWAEAVREVSDPIGQDAFQVREESPEPSVPERSGPQSPAPDDSYADFDVGH</sequence>
<proteinExistence type="predicted"/>
<evidence type="ECO:0000313" key="4">
    <source>
        <dbReference type="EMBL" id="MBB4774869.1"/>
    </source>
</evidence>
<reference evidence="4 5" key="2">
    <citation type="submission" date="2020-08" db="EMBL/GenBank/DDBJ databases">
        <title>Sequencing the genomes of 1000 actinobacteria strains.</title>
        <authorList>
            <person name="Klenk H.-P."/>
        </authorList>
    </citation>
    <scope>NUCLEOTIDE SEQUENCE [LARGE SCALE GENOMIC DNA]</scope>
    <source>
        <strain evidence="4 5">DSM 44772</strain>
    </source>
</reference>
<dbReference type="InterPro" id="IPR051082">
    <property type="entry name" value="Pentapeptide-BTB/POZ_domain"/>
</dbReference>
<accession>A0A7W7IDI1</accession>